<dbReference type="OMA" id="AWIISNK"/>
<dbReference type="GO" id="GO:0000460">
    <property type="term" value="P:maturation of 5.8S rRNA"/>
    <property type="evidence" value="ECO:0007669"/>
    <property type="project" value="TreeGrafter"/>
</dbReference>
<proteinExistence type="predicted"/>
<dbReference type="PANTHER" id="PTHR22734:SF3">
    <property type="entry name" value="RIBOSOME PRODUCTION FACTOR 1"/>
    <property type="match status" value="1"/>
</dbReference>
<feature type="compositionally biased region" description="Acidic residues" evidence="1">
    <location>
        <begin position="1"/>
        <end position="25"/>
    </location>
</feature>
<feature type="compositionally biased region" description="Basic and acidic residues" evidence="1">
    <location>
        <begin position="84"/>
        <end position="95"/>
    </location>
</feature>
<feature type="region of interest" description="Disordered" evidence="1">
    <location>
        <begin position="1"/>
        <end position="46"/>
    </location>
</feature>
<dbReference type="EMBL" id="LNIX01000020">
    <property type="protein sequence ID" value="OXA43915.1"/>
    <property type="molecule type" value="Genomic_DNA"/>
</dbReference>
<evidence type="ECO:0000313" key="3">
    <source>
        <dbReference type="EMBL" id="OXA43915.1"/>
    </source>
</evidence>
<feature type="domain" description="Brix" evidence="2">
    <location>
        <begin position="147"/>
        <end position="331"/>
    </location>
</feature>
<dbReference type="OrthoDB" id="264354at2759"/>
<accession>A0A226DEA2</accession>
<dbReference type="InterPro" id="IPR044281">
    <property type="entry name" value="IMP4/RPF1"/>
</dbReference>
<gene>
    <name evidence="3" type="ORF">Fcan01_21280</name>
</gene>
<dbReference type="AlphaFoldDB" id="A0A226DEA2"/>
<dbReference type="GO" id="GO:0030687">
    <property type="term" value="C:preribosome, large subunit precursor"/>
    <property type="evidence" value="ECO:0007669"/>
    <property type="project" value="TreeGrafter"/>
</dbReference>
<feature type="region of interest" description="Disordered" evidence="1">
    <location>
        <begin position="60"/>
        <end position="117"/>
    </location>
</feature>
<dbReference type="FunFam" id="3.40.50.10480:FF:000002">
    <property type="entry name" value="Ribosome production factor 1"/>
    <property type="match status" value="1"/>
</dbReference>
<sequence length="357" mass="41863">MSDSDSELEYEEVGDEGEEEEEEEEEKPKVATIIKGKRVLSAPVSAAPTKEDYLGLMAKANKEPNRFKKRMDIARAKKMKQKAKKAEQKRKREEAEALGEDAPPKQVPNTLESLREPDPTEISGEMYEMVDIFHDEFAPYFDQSYFPKIVITSSQNPNLKTRLFMKELERVIPNSEVFLRRNSTIKKMVKQCKEKGYTDIIVINEHQKEPGSLLLCHLPEGPTFFFKLSNVKLTKHIKRDWKEITSHRPEVITTNFKTRAGVMIGRMFCSLFHQVPQFTGRRVVTFHNQRDYIFFRHHRYEFKKNGEKAALRELGPRFTLKLKSIQKGTFDSKTGEYEWIITNKRHKMESSRRRFHL</sequence>
<dbReference type="GO" id="GO:0042134">
    <property type="term" value="F:rRNA primary transcript binding"/>
    <property type="evidence" value="ECO:0007669"/>
    <property type="project" value="InterPro"/>
</dbReference>
<comment type="caution">
    <text evidence="3">The sequence shown here is derived from an EMBL/GenBank/DDBJ whole genome shotgun (WGS) entry which is preliminary data.</text>
</comment>
<dbReference type="STRING" id="158441.A0A226DEA2"/>
<protein>
    <submittedName>
        <fullName evidence="3">Ribosome production factor 1</fullName>
    </submittedName>
</protein>
<name>A0A226DEA2_FOLCA</name>
<dbReference type="PANTHER" id="PTHR22734">
    <property type="entry name" value="U3 SMALL NUCLEOLAR RIBONUCLEOPROTEIN PROTEIN IMP4"/>
    <property type="match status" value="1"/>
</dbReference>
<evidence type="ECO:0000259" key="2">
    <source>
        <dbReference type="PROSITE" id="PS50833"/>
    </source>
</evidence>
<dbReference type="Pfam" id="PF04427">
    <property type="entry name" value="Brix"/>
    <property type="match status" value="1"/>
</dbReference>
<dbReference type="Gene3D" id="3.40.50.10480">
    <property type="entry name" value="Probable brix-domain ribosomal biogenesis protein"/>
    <property type="match status" value="1"/>
</dbReference>
<dbReference type="InterPro" id="IPR007109">
    <property type="entry name" value="Brix"/>
</dbReference>
<keyword evidence="4" id="KW-1185">Reference proteome</keyword>
<dbReference type="SMART" id="SM00879">
    <property type="entry name" value="Brix"/>
    <property type="match status" value="1"/>
</dbReference>
<evidence type="ECO:0000256" key="1">
    <source>
        <dbReference type="SAM" id="MobiDB-lite"/>
    </source>
</evidence>
<dbReference type="PROSITE" id="PS50833">
    <property type="entry name" value="BRIX"/>
    <property type="match status" value="1"/>
</dbReference>
<dbReference type="Proteomes" id="UP000198287">
    <property type="component" value="Unassembled WGS sequence"/>
</dbReference>
<reference evidence="3 4" key="1">
    <citation type="submission" date="2015-12" db="EMBL/GenBank/DDBJ databases">
        <title>The genome of Folsomia candida.</title>
        <authorList>
            <person name="Faddeeva A."/>
            <person name="Derks M.F."/>
            <person name="Anvar Y."/>
            <person name="Smit S."/>
            <person name="Van Straalen N."/>
            <person name="Roelofs D."/>
        </authorList>
    </citation>
    <scope>NUCLEOTIDE SEQUENCE [LARGE SCALE GENOMIC DNA]</scope>
    <source>
        <strain evidence="3 4">VU population</strain>
        <tissue evidence="3">Whole body</tissue>
    </source>
</reference>
<dbReference type="GO" id="GO:0005730">
    <property type="term" value="C:nucleolus"/>
    <property type="evidence" value="ECO:0007669"/>
    <property type="project" value="TreeGrafter"/>
</dbReference>
<organism evidence="3 4">
    <name type="scientific">Folsomia candida</name>
    <name type="common">Springtail</name>
    <dbReference type="NCBI Taxonomy" id="158441"/>
    <lineage>
        <taxon>Eukaryota</taxon>
        <taxon>Metazoa</taxon>
        <taxon>Ecdysozoa</taxon>
        <taxon>Arthropoda</taxon>
        <taxon>Hexapoda</taxon>
        <taxon>Collembola</taxon>
        <taxon>Entomobryomorpha</taxon>
        <taxon>Isotomoidea</taxon>
        <taxon>Isotomidae</taxon>
        <taxon>Proisotominae</taxon>
        <taxon>Folsomia</taxon>
    </lineage>
</organism>
<dbReference type="SUPFAM" id="SSF52954">
    <property type="entry name" value="Class II aaRS ABD-related"/>
    <property type="match status" value="1"/>
</dbReference>
<evidence type="ECO:0000313" key="4">
    <source>
        <dbReference type="Proteomes" id="UP000198287"/>
    </source>
</evidence>
<feature type="compositionally biased region" description="Basic and acidic residues" evidence="1">
    <location>
        <begin position="60"/>
        <end position="75"/>
    </location>
</feature>
<dbReference type="GO" id="GO:0000470">
    <property type="term" value="P:maturation of LSU-rRNA"/>
    <property type="evidence" value="ECO:0007669"/>
    <property type="project" value="TreeGrafter"/>
</dbReference>